<dbReference type="Pfam" id="PF15465">
    <property type="entry name" value="DUF4634"/>
    <property type="match status" value="1"/>
</dbReference>
<gene>
    <name evidence="3" type="primary">CUNH1orf54</name>
</gene>
<feature type="chain" id="PRO_5016047097" evidence="1">
    <location>
        <begin position="17"/>
        <end position="150"/>
    </location>
</feature>
<dbReference type="OrthoDB" id="9834409at2759"/>
<dbReference type="AlphaFoldDB" id="A0A2Y9QMG4"/>
<evidence type="ECO:0000256" key="1">
    <source>
        <dbReference type="SAM" id="SignalP"/>
    </source>
</evidence>
<evidence type="ECO:0000313" key="3">
    <source>
        <dbReference type="RefSeq" id="XP_023580383.1"/>
    </source>
</evidence>
<dbReference type="CTD" id="101652586"/>
<proteinExistence type="predicted"/>
<name>A0A2Y9QMG4_TRIMA</name>
<keyword evidence="1" id="KW-0732">Signal</keyword>
<dbReference type="STRING" id="127582.A0A2Y9QMG4"/>
<dbReference type="GeneID" id="101341797"/>
<organism evidence="2 3">
    <name type="scientific">Trichechus manatus latirostris</name>
    <name type="common">Florida manatee</name>
    <dbReference type="NCBI Taxonomy" id="127582"/>
    <lineage>
        <taxon>Eukaryota</taxon>
        <taxon>Metazoa</taxon>
        <taxon>Chordata</taxon>
        <taxon>Craniata</taxon>
        <taxon>Vertebrata</taxon>
        <taxon>Euteleostomi</taxon>
        <taxon>Mammalia</taxon>
        <taxon>Eutheria</taxon>
        <taxon>Afrotheria</taxon>
        <taxon>Sirenia</taxon>
        <taxon>Trichechidae</taxon>
        <taxon>Trichechus</taxon>
    </lineage>
</organism>
<protein>
    <submittedName>
        <fullName evidence="3">Uncharacterized protein C1orf54 homolog isoform X1</fullName>
    </submittedName>
</protein>
<feature type="signal peptide" evidence="1">
    <location>
        <begin position="1"/>
        <end position="16"/>
    </location>
</feature>
<dbReference type="Proteomes" id="UP000248480">
    <property type="component" value="Unplaced"/>
</dbReference>
<dbReference type="FunCoup" id="A0A2Y9QMG4">
    <property type="interactions" value="3"/>
</dbReference>
<dbReference type="RefSeq" id="XP_023580383.1">
    <property type="nucleotide sequence ID" value="XM_023724615.1"/>
</dbReference>
<sequence length="150" mass="17443">MDVLVVAILAVPLILGQEYEHEEILEEDDYYQVIYYYTVTPNYDDLGANFTIDYSMFESEDRLNRLDKEVTEAGETNINLETEAGETNLNPETERQDHLKPVTRKPATMETERRLLQLLGWEFGGRKLEDKIKNTINNLVILLLLREGVF</sequence>
<dbReference type="InterPro" id="IPR027957">
    <property type="entry name" value="DUF4634"/>
</dbReference>
<dbReference type="InParanoid" id="A0A2Y9QMG4"/>
<evidence type="ECO:0000313" key="2">
    <source>
        <dbReference type="Proteomes" id="UP000248480"/>
    </source>
</evidence>
<dbReference type="PANTHER" id="PTHR37870">
    <property type="entry name" value="CHROMOSOME 1 OPEN READING FRAME 54"/>
    <property type="match status" value="1"/>
</dbReference>
<accession>A0A2Y9QMG4</accession>
<keyword evidence="2" id="KW-1185">Reference proteome</keyword>
<reference evidence="3" key="1">
    <citation type="submission" date="2025-08" db="UniProtKB">
        <authorList>
            <consortium name="RefSeq"/>
        </authorList>
    </citation>
    <scope>IDENTIFICATION</scope>
</reference>
<dbReference type="PANTHER" id="PTHR37870:SF1">
    <property type="entry name" value="CHROMOSOME 2 C1ORF54 HOMOLOG"/>
    <property type="match status" value="1"/>
</dbReference>